<sequence>MKAPKSRVAEVFYWLIERTMPMIAAITIADSINPSN</sequence>
<dbReference type="KEGG" id="slt:Slit_0719"/>
<dbReference type="Proteomes" id="UP000001625">
    <property type="component" value="Chromosome"/>
</dbReference>
<gene>
    <name evidence="1" type="ordered locus">Slit_0719</name>
</gene>
<protein>
    <submittedName>
        <fullName evidence="1">Uncharacterized protein</fullName>
    </submittedName>
</protein>
<evidence type="ECO:0000313" key="1">
    <source>
        <dbReference type="EMBL" id="ADE10958.1"/>
    </source>
</evidence>
<dbReference type="AlphaFoldDB" id="D5CNP5"/>
<dbReference type="HOGENOM" id="CLU_3358501_0_0_4"/>
<evidence type="ECO:0000313" key="2">
    <source>
        <dbReference type="Proteomes" id="UP000001625"/>
    </source>
</evidence>
<proteinExistence type="predicted"/>
<dbReference type="EMBL" id="CP001965">
    <property type="protein sequence ID" value="ADE10958.1"/>
    <property type="molecule type" value="Genomic_DNA"/>
</dbReference>
<dbReference type="STRING" id="580332.Slit_0719"/>
<keyword evidence="2" id="KW-1185">Reference proteome</keyword>
<name>D5CNP5_SIDLE</name>
<reference evidence="1 2" key="1">
    <citation type="submission" date="2010-03" db="EMBL/GenBank/DDBJ databases">
        <title>Complete sequence of Sideroxydans lithotrophicus ES-1.</title>
        <authorList>
            <consortium name="US DOE Joint Genome Institute"/>
            <person name="Lucas S."/>
            <person name="Copeland A."/>
            <person name="Lapidus A."/>
            <person name="Cheng J.-F."/>
            <person name="Bruce D."/>
            <person name="Goodwin L."/>
            <person name="Pitluck S."/>
            <person name="Munk A.C."/>
            <person name="Detter J.C."/>
            <person name="Han C."/>
            <person name="Tapia R."/>
            <person name="Larimer F."/>
            <person name="Land M."/>
            <person name="Hauser L."/>
            <person name="Kyrpides N."/>
            <person name="Ivanova N."/>
            <person name="Emerson D."/>
            <person name="Woyke T."/>
        </authorList>
    </citation>
    <scope>NUCLEOTIDE SEQUENCE [LARGE SCALE GENOMIC DNA]</scope>
    <source>
        <strain evidence="1 2">ES-1</strain>
    </source>
</reference>
<organism evidence="1 2">
    <name type="scientific">Sideroxydans lithotrophicus (strain ES-1)</name>
    <dbReference type="NCBI Taxonomy" id="580332"/>
    <lineage>
        <taxon>Bacteria</taxon>
        <taxon>Pseudomonadati</taxon>
        <taxon>Pseudomonadota</taxon>
        <taxon>Betaproteobacteria</taxon>
        <taxon>Nitrosomonadales</taxon>
        <taxon>Gallionellaceae</taxon>
        <taxon>Sideroxydans</taxon>
    </lineage>
</organism>
<accession>D5CNP5</accession>